<feature type="domain" description="Baseplate hub protein gp44/GpP-like C-terminal" evidence="3">
    <location>
        <begin position="252"/>
        <end position="341"/>
    </location>
</feature>
<dbReference type="Pfam" id="PF21929">
    <property type="entry name" value="GpP_4th"/>
    <property type="match status" value="1"/>
</dbReference>
<evidence type="ECO:0000256" key="1">
    <source>
        <dbReference type="SAM" id="MobiDB-lite"/>
    </source>
</evidence>
<proteinExistence type="predicted"/>
<dbReference type="PIRSF" id="PIRSF004440">
    <property type="entry name" value="GpP"/>
    <property type="match status" value="1"/>
</dbReference>
<dbReference type="Pfam" id="PF22255">
    <property type="entry name" value="Gp44-like_2nd"/>
    <property type="match status" value="1"/>
</dbReference>
<organism evidence="5 6">
    <name type="scientific">Bordetella ansorpii</name>
    <dbReference type="NCBI Taxonomy" id="288768"/>
    <lineage>
        <taxon>Bacteria</taxon>
        <taxon>Pseudomonadati</taxon>
        <taxon>Pseudomonadota</taxon>
        <taxon>Betaproteobacteria</taxon>
        <taxon>Burkholderiales</taxon>
        <taxon>Alcaligenaceae</taxon>
        <taxon>Bordetella</taxon>
    </lineage>
</organism>
<feature type="region of interest" description="Disordered" evidence="1">
    <location>
        <begin position="341"/>
        <end position="371"/>
    </location>
</feature>
<dbReference type="OrthoDB" id="9016931at2"/>
<dbReference type="Gene3D" id="3.30.1920.10">
    <property type="entry name" value="Baseplate protein-like domains - 2 layer sandwich fold"/>
    <property type="match status" value="1"/>
</dbReference>
<evidence type="ECO:0000259" key="3">
    <source>
        <dbReference type="Pfam" id="PF21929"/>
    </source>
</evidence>
<dbReference type="AlphaFoldDB" id="A0A157SWX3"/>
<name>A0A157SWX3_9BORD</name>
<evidence type="ECO:0000259" key="4">
    <source>
        <dbReference type="Pfam" id="PF22255"/>
    </source>
</evidence>
<keyword evidence="6" id="KW-1185">Reference proteome</keyword>
<dbReference type="Pfam" id="PF21683">
    <property type="entry name" value="GpP-like_1st"/>
    <property type="match status" value="1"/>
</dbReference>
<dbReference type="Gene3D" id="2.30.300.10">
    <property type="entry name" value="Baseplate protein-like domain - beta roll fold"/>
    <property type="match status" value="1"/>
</dbReference>
<dbReference type="InterPro" id="IPR026276">
    <property type="entry name" value="Baseplate_GpP"/>
</dbReference>
<protein>
    <submittedName>
        <fullName evidence="5">Bacteriophage tail protein</fullName>
    </submittedName>
</protein>
<dbReference type="SUPFAM" id="SSF69279">
    <property type="entry name" value="Phage tail proteins"/>
    <property type="match status" value="2"/>
</dbReference>
<evidence type="ECO:0000259" key="2">
    <source>
        <dbReference type="Pfam" id="PF21683"/>
    </source>
</evidence>
<dbReference type="InterPro" id="IPR049354">
    <property type="entry name" value="GpP-like_N"/>
</dbReference>
<dbReference type="InterPro" id="IPR023399">
    <property type="entry name" value="Baseplate-like_2-layer_sand"/>
</dbReference>
<dbReference type="InterPro" id="IPR053981">
    <property type="entry name" value="Gp44/GpP-like_2nd"/>
</dbReference>
<dbReference type="InterPro" id="IPR053982">
    <property type="entry name" value="Gp44/GpP-like_C"/>
</dbReference>
<evidence type="ECO:0000313" key="6">
    <source>
        <dbReference type="Proteomes" id="UP000076848"/>
    </source>
</evidence>
<feature type="compositionally biased region" description="Basic residues" evidence="1">
    <location>
        <begin position="345"/>
        <end position="354"/>
    </location>
</feature>
<evidence type="ECO:0000313" key="5">
    <source>
        <dbReference type="EMBL" id="SAI74563.1"/>
    </source>
</evidence>
<accession>A0A157SWX3</accession>
<dbReference type="Gene3D" id="3.55.50.10">
    <property type="entry name" value="Baseplate protein-like domains"/>
    <property type="match status" value="1"/>
</dbReference>
<gene>
    <name evidence="5" type="primary">gpP</name>
    <name evidence="5" type="ORF">SAMEA3906486_05279</name>
</gene>
<reference evidence="5 6" key="1">
    <citation type="submission" date="2016-04" db="EMBL/GenBank/DDBJ databases">
        <authorList>
            <consortium name="Pathogen Informatics"/>
        </authorList>
    </citation>
    <scope>NUCLEOTIDE SEQUENCE [LARGE SCALE GENOMIC DNA]</scope>
    <source>
        <strain evidence="5 6">H050680373</strain>
    </source>
</reference>
<sequence>MAQDNLLTLVVGGRAYGGWKSVTVERGIEQLAGEFELSLTHRWPGQDAPIGLREGLPCEVRVGRDLLITGYIDTLNIDLDDQSCALTVSGRDKTGDLVDSSAIHGGGQWNGARLSQIVRDICKPFGIDVLMLAEDDVFESFALDDGEKAFDAIDRAARAKAVLVTSSPEGHLVLTRASEELIETRLVEGENIKRIEARHTWARRHSKILLKAQRTGTDNQYGEIAAHVEAAAEDPEIDRYRPLIIHSEQGLSTAESQERAQWEVSTRMGRGKRARIVVVGWRTGRDGQTGALWRPNTLVRVISPRMFLDMDMLIAACRYSLDERGRRTTLTVCRPEAFDLEGASPRRRRKRRKHRGDDDTPWDLSGKGRAR</sequence>
<dbReference type="EMBL" id="FKIF01000010">
    <property type="protein sequence ID" value="SAI74563.1"/>
    <property type="molecule type" value="Genomic_DNA"/>
</dbReference>
<feature type="domain" description="Baseplate hub protein gp44-like N-terminal" evidence="2">
    <location>
        <begin position="8"/>
        <end position="92"/>
    </location>
</feature>
<dbReference type="STRING" id="288768.SAMEA3906486_05279"/>
<dbReference type="RefSeq" id="WP_066133965.1">
    <property type="nucleotide sequence ID" value="NZ_FKIF01000010.1"/>
</dbReference>
<dbReference type="Proteomes" id="UP000076848">
    <property type="component" value="Unassembled WGS sequence"/>
</dbReference>
<feature type="domain" description="Baseplate hub protein gp44/GpP-like second" evidence="4">
    <location>
        <begin position="94"/>
        <end position="176"/>
    </location>
</feature>